<reference evidence="2 3" key="1">
    <citation type="submission" date="2016-10" db="EMBL/GenBank/DDBJ databases">
        <title>Draft Genome sequence of Roseomonas sp. strain M3.</title>
        <authorList>
            <person name="Subhash Y."/>
            <person name="Lee S."/>
        </authorList>
    </citation>
    <scope>NUCLEOTIDE SEQUENCE [LARGE SCALE GENOMIC DNA]</scope>
    <source>
        <strain evidence="2 3">M3</strain>
    </source>
</reference>
<dbReference type="SUPFAM" id="SSF51294">
    <property type="entry name" value="Hedgehog/intein (Hint) domain"/>
    <property type="match status" value="1"/>
</dbReference>
<comment type="caution">
    <text evidence="2">The sequence shown here is derived from an EMBL/GenBank/DDBJ whole genome shotgun (WGS) entry which is preliminary data.</text>
</comment>
<dbReference type="InterPro" id="IPR036844">
    <property type="entry name" value="Hint_dom_sf"/>
</dbReference>
<sequence length="628" mass="63079">MSGAQTLSGSMSAVNISVGSAYEVQELILVSGGAAYGTYVHGGGTQTIEAGGSASGATVSAGGLQLVAEGGSASATEILSGGIEQVQGGASLGAMVRGGGLQQVLEGHASGTTVFGSQTVTGDGTTNGSATDTTVSAGGLQLVERFGETAGTGIASGGTQLVREDGYASGTIVADGGLQRIEDYGGAEGTTIGSGGIQKVGDLGFVAYATVESGGLQDVASGGTAILTTLTGGRQEVLAGGSAAGTELGAGTQYVAGFTVATFIDAGATQYVLDGGTAYQNIVEGVSYISAGGLAGQNAIGHGGLQVILSGGIGSDTKIYSGGTQVIQAGGIAQGWIDMIGTGATLQLGAADALADGLVISGFSYGDRIDLQGLSYDSSWSWSLLSGSTLQVTDGATTYNMTLDGSYTEDQLDFSRDSGDGSIMMTATCYASGTRIMTISGAIPVEALRPGDHVTTIGACGSAWQPMRWLGVQTVMKRFADPLQAYPVRIRAGALAEGLPSRDLLLSPDHAIRLDGLLVQAGALVNGRSIVRLAAAELPERFSYYHIELPEHALVLAEGVEGESFVDNVTRRRFDNFSEFAALHGEAALPIPELPLPRVKSARQLPAALRVRLAARAAALAGGAAAAA</sequence>
<dbReference type="RefSeq" id="WP_076955794.1">
    <property type="nucleotide sequence ID" value="NZ_MLCO01000016.1"/>
</dbReference>
<dbReference type="Proteomes" id="UP000188879">
    <property type="component" value="Unassembled WGS sequence"/>
</dbReference>
<evidence type="ECO:0000313" key="2">
    <source>
        <dbReference type="EMBL" id="ONG58663.1"/>
    </source>
</evidence>
<dbReference type="Gene3D" id="2.160.20.20">
    <property type="match status" value="1"/>
</dbReference>
<dbReference type="NCBIfam" id="TIGR04415">
    <property type="entry name" value="O_hepto_targRPT"/>
    <property type="match status" value="6"/>
</dbReference>
<protein>
    <recommendedName>
        <fullName evidence="1">Hedgehog/Intein (Hint) domain-containing protein</fullName>
    </recommendedName>
</protein>
<keyword evidence="3" id="KW-1185">Reference proteome</keyword>
<dbReference type="InterPro" id="IPR030930">
    <property type="entry name" value="AIDA"/>
</dbReference>
<dbReference type="InterPro" id="IPR028992">
    <property type="entry name" value="Hedgehog/Intein_dom"/>
</dbReference>
<feature type="domain" description="Hedgehog/Intein (Hint)" evidence="1">
    <location>
        <begin position="428"/>
        <end position="567"/>
    </location>
</feature>
<name>A0A1V2H854_9PROT</name>
<proteinExistence type="predicted"/>
<dbReference type="OrthoDB" id="6305173at2"/>
<dbReference type="Pfam" id="PF16168">
    <property type="entry name" value="AIDA"/>
    <property type="match status" value="1"/>
</dbReference>
<dbReference type="AlphaFoldDB" id="A0A1V2H854"/>
<evidence type="ECO:0000259" key="1">
    <source>
        <dbReference type="Pfam" id="PF13403"/>
    </source>
</evidence>
<accession>A0A1V2H854</accession>
<organism evidence="2 3">
    <name type="scientific">Teichococcus deserti</name>
    <dbReference type="NCBI Taxonomy" id="1817963"/>
    <lineage>
        <taxon>Bacteria</taxon>
        <taxon>Pseudomonadati</taxon>
        <taxon>Pseudomonadota</taxon>
        <taxon>Alphaproteobacteria</taxon>
        <taxon>Acetobacterales</taxon>
        <taxon>Roseomonadaceae</taxon>
        <taxon>Roseomonas</taxon>
    </lineage>
</organism>
<gene>
    <name evidence="2" type="ORF">BKE38_02460</name>
</gene>
<dbReference type="InterPro" id="IPR012332">
    <property type="entry name" value="Autotransporter_pectin_lyase_C"/>
</dbReference>
<dbReference type="EMBL" id="MLCO01000016">
    <property type="protein sequence ID" value="ONG58663.1"/>
    <property type="molecule type" value="Genomic_DNA"/>
</dbReference>
<evidence type="ECO:0000313" key="3">
    <source>
        <dbReference type="Proteomes" id="UP000188879"/>
    </source>
</evidence>
<dbReference type="Pfam" id="PF13403">
    <property type="entry name" value="Hint_2"/>
    <property type="match status" value="1"/>
</dbReference>